<evidence type="ECO:0000313" key="4">
    <source>
        <dbReference type="RefSeq" id="XP_072813793.1"/>
    </source>
</evidence>
<dbReference type="InterPro" id="IPR052838">
    <property type="entry name" value="Myosin-XVI"/>
</dbReference>
<evidence type="ECO:0000256" key="1">
    <source>
        <dbReference type="SAM" id="MobiDB-lite"/>
    </source>
</evidence>
<feature type="compositionally biased region" description="Polar residues" evidence="1">
    <location>
        <begin position="16"/>
        <end position="47"/>
    </location>
</feature>
<feature type="compositionally biased region" description="Basic and acidic residues" evidence="1">
    <location>
        <begin position="107"/>
        <end position="118"/>
    </location>
</feature>
<dbReference type="Proteomes" id="UP001652581">
    <property type="component" value="Unplaced"/>
</dbReference>
<keyword evidence="2" id="KW-1185">Reference proteome</keyword>
<accession>A0ABM5CYR2</accession>
<proteinExistence type="predicted"/>
<evidence type="ECO:0000313" key="3">
    <source>
        <dbReference type="RefSeq" id="XP_072813792.1"/>
    </source>
</evidence>
<sequence length="152" mass="16704">MNLTSRDDLGTPDAASETQDGNANNPGIQLSKSLSSANTAENGNPFSNGLPEEDGLSRLSGGGTSSFQRHRESHTTQVIHQLRLSENESAALQALLDWRRRLCEERGDWPQILRRSEPRAPPPPPCKKPTLLKKPEGASCSRMPSQFWDTTL</sequence>
<dbReference type="PANTHER" id="PTHR47335:SF1">
    <property type="entry name" value="UNCONVENTIONAL MYOSIN-XVI"/>
    <property type="match status" value="1"/>
</dbReference>
<evidence type="ECO:0000313" key="6">
    <source>
        <dbReference type="RefSeq" id="XP_072813795.1"/>
    </source>
</evidence>
<protein>
    <submittedName>
        <fullName evidence="3 4">Unconventional myosin-XVI-like</fullName>
    </submittedName>
</protein>
<dbReference type="RefSeq" id="XP_072813792.1">
    <property type="nucleotide sequence ID" value="XM_072957691.1"/>
</dbReference>
<dbReference type="RefSeq" id="XP_072813795.1">
    <property type="nucleotide sequence ID" value="XM_072957694.1"/>
</dbReference>
<dbReference type="GeneID" id="140694444"/>
<dbReference type="PANTHER" id="PTHR47335">
    <property type="entry name" value="UNCONVENTIONAL MYOSIN-XVI"/>
    <property type="match status" value="1"/>
</dbReference>
<evidence type="ECO:0000313" key="5">
    <source>
        <dbReference type="RefSeq" id="XP_072813794.1"/>
    </source>
</evidence>
<dbReference type="RefSeq" id="XP_072813793.1">
    <property type="nucleotide sequence ID" value="XM_072957692.1"/>
</dbReference>
<evidence type="ECO:0000313" key="2">
    <source>
        <dbReference type="Proteomes" id="UP001652581"/>
    </source>
</evidence>
<organism evidence="2 3">
    <name type="scientific">Vicugna pacos</name>
    <name type="common">Alpaca</name>
    <name type="synonym">Lama pacos</name>
    <dbReference type="NCBI Taxonomy" id="30538"/>
    <lineage>
        <taxon>Eukaryota</taxon>
        <taxon>Metazoa</taxon>
        <taxon>Chordata</taxon>
        <taxon>Craniata</taxon>
        <taxon>Vertebrata</taxon>
        <taxon>Euteleostomi</taxon>
        <taxon>Mammalia</taxon>
        <taxon>Eutheria</taxon>
        <taxon>Laurasiatheria</taxon>
        <taxon>Artiodactyla</taxon>
        <taxon>Tylopoda</taxon>
        <taxon>Camelidae</taxon>
        <taxon>Vicugna</taxon>
    </lineage>
</organism>
<gene>
    <name evidence="3 4 5 6" type="primary">LOC140694444</name>
</gene>
<feature type="compositionally biased region" description="Polar residues" evidence="1">
    <location>
        <begin position="142"/>
        <end position="152"/>
    </location>
</feature>
<feature type="region of interest" description="Disordered" evidence="1">
    <location>
        <begin position="1"/>
        <end position="75"/>
    </location>
</feature>
<name>A0ABM5CYR2_VICPA</name>
<dbReference type="RefSeq" id="XP_072813794.1">
    <property type="nucleotide sequence ID" value="XM_072957693.1"/>
</dbReference>
<feature type="region of interest" description="Disordered" evidence="1">
    <location>
        <begin position="107"/>
        <end position="152"/>
    </location>
</feature>
<reference evidence="3 4" key="1">
    <citation type="submission" date="2025-05" db="UniProtKB">
        <authorList>
            <consortium name="RefSeq"/>
        </authorList>
    </citation>
    <scope>IDENTIFICATION</scope>
</reference>